<protein>
    <submittedName>
        <fullName evidence="1">Uncharacterized protein</fullName>
    </submittedName>
</protein>
<keyword evidence="2" id="KW-1185">Reference proteome</keyword>
<accession>A0ACB1ACF9</accession>
<proteinExistence type="predicted"/>
<evidence type="ECO:0000313" key="2">
    <source>
        <dbReference type="Proteomes" id="UP001497535"/>
    </source>
</evidence>
<evidence type="ECO:0000313" key="1">
    <source>
        <dbReference type="EMBL" id="CAK5087760.1"/>
    </source>
</evidence>
<comment type="caution">
    <text evidence="1">The sequence shown here is derived from an EMBL/GenBank/DDBJ whole genome shotgun (WGS) entry which is preliminary data.</text>
</comment>
<gene>
    <name evidence="1" type="ORF">MENTE1834_LOCUS35377</name>
</gene>
<sequence length="376" mass="42648">MLFCKTKLFNFINSTRFFTQPIQQLIYREHGNPAEVFVLFFFSNFILKVLTLSNKELEFDKLERQQVLVKWLAAPINPADINQVQGVYPIKPNLPAVGGNEGCAQVIRVGSDVAEFKENDLIVPAISGIGTWCSHGIYDSKELFLVEGDVKDFIFLSMLQVNPSTAYRMLKDFVNLSYGDIVVQNGANSSVGHFVIQICRILGVKTVNVVRDRPQIEILKNQLKKAGADEVYTEEEFSTLIRSNKLNAKLALNCVGGKSGMILSRALELGGTMVTYGGMSQNPVNVTTSSLIFSNTKSVGFWMTRWYEMRQNIEERKNMYKELIGWYKNGELTLPKYQRKNLEEYKDAINQSTQSDPSSIKSKQIFTKKGNHHYFD</sequence>
<dbReference type="EMBL" id="CAVMJV010000067">
    <property type="protein sequence ID" value="CAK5087760.1"/>
    <property type="molecule type" value="Genomic_DNA"/>
</dbReference>
<reference evidence="1" key="1">
    <citation type="submission" date="2023-11" db="EMBL/GenBank/DDBJ databases">
        <authorList>
            <person name="Poullet M."/>
        </authorList>
    </citation>
    <scope>NUCLEOTIDE SEQUENCE</scope>
    <source>
        <strain evidence="1">E1834</strain>
    </source>
</reference>
<dbReference type="Proteomes" id="UP001497535">
    <property type="component" value="Unassembled WGS sequence"/>
</dbReference>
<name>A0ACB1ACF9_MELEN</name>
<organism evidence="1 2">
    <name type="scientific">Meloidogyne enterolobii</name>
    <name type="common">Root-knot nematode worm</name>
    <name type="synonym">Meloidogyne mayaguensis</name>
    <dbReference type="NCBI Taxonomy" id="390850"/>
    <lineage>
        <taxon>Eukaryota</taxon>
        <taxon>Metazoa</taxon>
        <taxon>Ecdysozoa</taxon>
        <taxon>Nematoda</taxon>
        <taxon>Chromadorea</taxon>
        <taxon>Rhabditida</taxon>
        <taxon>Tylenchina</taxon>
        <taxon>Tylenchomorpha</taxon>
        <taxon>Tylenchoidea</taxon>
        <taxon>Meloidogynidae</taxon>
        <taxon>Meloidogyninae</taxon>
        <taxon>Meloidogyne</taxon>
    </lineage>
</organism>